<dbReference type="RefSeq" id="WP_092062582.1">
    <property type="nucleotide sequence ID" value="NZ_FNIN01000001.1"/>
</dbReference>
<dbReference type="GO" id="GO:0046872">
    <property type="term" value="F:metal ion binding"/>
    <property type="evidence" value="ECO:0007669"/>
    <property type="project" value="UniProtKB-KW"/>
</dbReference>
<evidence type="ECO:0000256" key="2">
    <source>
        <dbReference type="ARBA" id="ARBA00023004"/>
    </source>
</evidence>
<dbReference type="AlphaFoldDB" id="A0A1H0AFZ0"/>
<keyword evidence="6" id="KW-1185">Reference proteome</keyword>
<keyword evidence="2" id="KW-0408">Iron</keyword>
<dbReference type="Gene3D" id="3.30.70.20">
    <property type="match status" value="1"/>
</dbReference>
<keyword evidence="1" id="KW-0479">Metal-binding</keyword>
<dbReference type="Pfam" id="PF00037">
    <property type="entry name" value="Fer4"/>
    <property type="match status" value="2"/>
</dbReference>
<dbReference type="Pfam" id="PF01656">
    <property type="entry name" value="CbiA"/>
    <property type="match status" value="1"/>
</dbReference>
<dbReference type="PROSITE" id="PS51379">
    <property type="entry name" value="4FE4S_FER_2"/>
    <property type="match status" value="2"/>
</dbReference>
<evidence type="ECO:0000256" key="1">
    <source>
        <dbReference type="ARBA" id="ARBA00022723"/>
    </source>
</evidence>
<dbReference type="SUPFAM" id="SSF52540">
    <property type="entry name" value="P-loop containing nucleoside triphosphate hydrolases"/>
    <property type="match status" value="1"/>
</dbReference>
<evidence type="ECO:0000313" key="5">
    <source>
        <dbReference type="EMBL" id="SDN32470.1"/>
    </source>
</evidence>
<dbReference type="PANTHER" id="PTHR43063:SF1">
    <property type="entry name" value="4FE-4S CLUSTER CONTAINING PARA FAMILY ATPASE PROTEIN"/>
    <property type="match status" value="1"/>
</dbReference>
<dbReference type="EMBL" id="FNIN01000001">
    <property type="protein sequence ID" value="SDN32470.1"/>
    <property type="molecule type" value="Genomic_DNA"/>
</dbReference>
<dbReference type="Proteomes" id="UP000199602">
    <property type="component" value="Unassembled WGS sequence"/>
</dbReference>
<feature type="domain" description="4Fe-4S ferredoxin-type" evidence="4">
    <location>
        <begin position="87"/>
        <end position="116"/>
    </location>
</feature>
<organism evidence="5 6">
    <name type="scientific">Desulfonauticus submarinus</name>
    <dbReference type="NCBI Taxonomy" id="206665"/>
    <lineage>
        <taxon>Bacteria</taxon>
        <taxon>Pseudomonadati</taxon>
        <taxon>Thermodesulfobacteriota</taxon>
        <taxon>Desulfovibrionia</taxon>
        <taxon>Desulfovibrionales</taxon>
        <taxon>Desulfonauticaceae</taxon>
        <taxon>Desulfonauticus</taxon>
    </lineage>
</organism>
<dbReference type="InterPro" id="IPR002586">
    <property type="entry name" value="CobQ/CobB/MinD/ParA_Nub-bd_dom"/>
</dbReference>
<keyword evidence="3" id="KW-0411">Iron-sulfur</keyword>
<protein>
    <submittedName>
        <fullName evidence="5">MinD superfamily P-loop ATPase, contains an inserted ferredoxin domain</fullName>
    </submittedName>
</protein>
<evidence type="ECO:0000259" key="4">
    <source>
        <dbReference type="PROSITE" id="PS51379"/>
    </source>
</evidence>
<dbReference type="SUPFAM" id="SSF54862">
    <property type="entry name" value="4Fe-4S ferredoxins"/>
    <property type="match status" value="1"/>
</dbReference>
<dbReference type="CDD" id="cd03110">
    <property type="entry name" value="SIMIBI_bact_arch"/>
    <property type="match status" value="1"/>
</dbReference>
<dbReference type="Gene3D" id="3.40.50.300">
    <property type="entry name" value="P-loop containing nucleotide triphosphate hydrolases"/>
    <property type="match status" value="1"/>
</dbReference>
<sequence length="280" mass="30737">MILAIASGKGGTGKTTVAVNLAQTIEQDVFLLDCDVEEPNSHIFIQGNKIKEKDFSVPIPKVDEDLCQECGECAKICQFNAIVSFKTIPLIFPELCHSCGGCIKVCPTNALSEVEHTIGKISIYKNKHITLVEGKLNIGHPMAPPLIKAVKKHIPEDKITILDAPPGTSCPVIATLKKADVVLLVTEPTPFGLNDLKLAVETVRELKIPFGVVVNRAEPGQDIIENYCQEEGIPILLQIPDSRKIAELYSQGKTIVNHLPEFKKEFKTLLEQAMLLARRQ</sequence>
<dbReference type="PANTHER" id="PTHR43063">
    <property type="entry name" value="4FE-4S CLUSTER CONTAINING PARA FAMILY ATPASE PROTEIN"/>
    <property type="match status" value="1"/>
</dbReference>
<dbReference type="InterPro" id="IPR027417">
    <property type="entry name" value="P-loop_NTPase"/>
</dbReference>
<name>A0A1H0AFZ0_9BACT</name>
<dbReference type="STRING" id="206665.SAMN04488516_101401"/>
<proteinExistence type="predicted"/>
<feature type="domain" description="4Fe-4S ferredoxin-type" evidence="4">
    <location>
        <begin position="58"/>
        <end position="82"/>
    </location>
</feature>
<evidence type="ECO:0000313" key="6">
    <source>
        <dbReference type="Proteomes" id="UP000199602"/>
    </source>
</evidence>
<gene>
    <name evidence="5" type="ORF">SAMN04488516_101401</name>
</gene>
<reference evidence="5 6" key="1">
    <citation type="submission" date="2016-10" db="EMBL/GenBank/DDBJ databases">
        <authorList>
            <person name="de Groot N.N."/>
        </authorList>
    </citation>
    <scope>NUCLEOTIDE SEQUENCE [LARGE SCALE GENOMIC DNA]</scope>
    <source>
        <strain evidence="5 6">DSM 15269</strain>
    </source>
</reference>
<dbReference type="OrthoDB" id="9778602at2"/>
<evidence type="ECO:0000256" key="3">
    <source>
        <dbReference type="ARBA" id="ARBA00023014"/>
    </source>
</evidence>
<dbReference type="GO" id="GO:0051536">
    <property type="term" value="F:iron-sulfur cluster binding"/>
    <property type="evidence" value="ECO:0007669"/>
    <property type="project" value="UniProtKB-KW"/>
</dbReference>
<dbReference type="PROSITE" id="PS00198">
    <property type="entry name" value="4FE4S_FER_1"/>
    <property type="match status" value="1"/>
</dbReference>
<accession>A0A1H0AFZ0</accession>
<dbReference type="InterPro" id="IPR017896">
    <property type="entry name" value="4Fe4S_Fe-S-bd"/>
</dbReference>
<dbReference type="InterPro" id="IPR017900">
    <property type="entry name" value="4Fe4S_Fe_S_CS"/>
</dbReference>